<keyword evidence="5" id="KW-0391">Immunity</keyword>
<keyword evidence="7" id="KW-0325">Glycoprotein</keyword>
<dbReference type="PROSITE" id="PS50240">
    <property type="entry name" value="TRYPSIN_DOM"/>
    <property type="match status" value="1"/>
</dbReference>
<dbReference type="SUPFAM" id="SSF50494">
    <property type="entry name" value="Trypsin-like serine proteases"/>
    <property type="match status" value="1"/>
</dbReference>
<dbReference type="InterPro" id="IPR001254">
    <property type="entry name" value="Trypsin_dom"/>
</dbReference>
<dbReference type="InterPro" id="IPR001314">
    <property type="entry name" value="Peptidase_S1A"/>
</dbReference>
<dbReference type="Pfam" id="PF00089">
    <property type="entry name" value="Trypsin"/>
    <property type="match status" value="1"/>
</dbReference>
<dbReference type="EnsemblMetazoa" id="AAEL007593-RA">
    <property type="protein sequence ID" value="AAEL007593-PA"/>
    <property type="gene ID" value="AAEL007593"/>
</dbReference>
<dbReference type="AlphaFoldDB" id="A0A1S4FGY9"/>
<dbReference type="InterPro" id="IPR043504">
    <property type="entry name" value="Peptidase_S1_PA_chymotrypsin"/>
</dbReference>
<dbReference type="PANTHER" id="PTHR24252:SF7">
    <property type="entry name" value="HYALIN"/>
    <property type="match status" value="1"/>
</dbReference>
<evidence type="ECO:0000256" key="7">
    <source>
        <dbReference type="ARBA" id="ARBA00023180"/>
    </source>
</evidence>
<name>A0A1S4FGY9_AEDAE</name>
<evidence type="ECO:0000256" key="3">
    <source>
        <dbReference type="ARBA" id="ARBA00022588"/>
    </source>
</evidence>
<dbReference type="GO" id="GO:0005576">
    <property type="term" value="C:extracellular region"/>
    <property type="evidence" value="ECO:0007669"/>
    <property type="project" value="UniProtKB-SubCell"/>
</dbReference>
<reference evidence="9 10" key="1">
    <citation type="submission" date="2017-06" db="EMBL/GenBank/DDBJ databases">
        <title>Aedes aegypti genome working group (AGWG) sequencing and assembly.</title>
        <authorList>
            <consortium name="Aedes aegypti Genome Working Group (AGWG)"/>
            <person name="Matthews B.J."/>
        </authorList>
    </citation>
    <scope>NUCLEOTIDE SEQUENCE [LARGE SCALE GENOMIC DNA]</scope>
    <source>
        <strain evidence="9 10">LVP_AGWG</strain>
    </source>
</reference>
<keyword evidence="3" id="KW-0399">Innate immunity</keyword>
<dbReference type="FunFam" id="2.40.10.10:FF:000028">
    <property type="entry name" value="Serine protease easter"/>
    <property type="match status" value="1"/>
</dbReference>
<comment type="subcellular location">
    <subcellularLocation>
        <location evidence="1">Secreted</location>
    </subcellularLocation>
</comment>
<dbReference type="VEuPathDB" id="VectorBase:AAEL007593"/>
<dbReference type="GO" id="GO:0045087">
    <property type="term" value="P:innate immune response"/>
    <property type="evidence" value="ECO:0007669"/>
    <property type="project" value="UniProtKB-KW"/>
</dbReference>
<dbReference type="PROSITE" id="PS00135">
    <property type="entry name" value="TRYPSIN_SER"/>
    <property type="match status" value="1"/>
</dbReference>
<gene>
    <name evidence="9" type="primary">5579956</name>
</gene>
<reference evidence="9" key="2">
    <citation type="submission" date="2020-05" db="UniProtKB">
        <authorList>
            <consortium name="EnsemblMetazoa"/>
        </authorList>
    </citation>
    <scope>IDENTIFICATION</scope>
    <source>
        <strain evidence="9">LVP_AGWG</strain>
    </source>
</reference>
<evidence type="ECO:0000256" key="2">
    <source>
        <dbReference type="ARBA" id="ARBA00022525"/>
    </source>
</evidence>
<dbReference type="PANTHER" id="PTHR24252">
    <property type="entry name" value="ACROSIN-RELATED"/>
    <property type="match status" value="1"/>
</dbReference>
<keyword evidence="10" id="KW-1185">Reference proteome</keyword>
<dbReference type="InParanoid" id="A0A1S4FGY9"/>
<keyword evidence="2" id="KW-0964">Secreted</keyword>
<dbReference type="PROSITE" id="PS00134">
    <property type="entry name" value="TRYPSIN_HIS"/>
    <property type="match status" value="1"/>
</dbReference>
<dbReference type="InterPro" id="IPR033116">
    <property type="entry name" value="TRYPSIN_SER"/>
</dbReference>
<dbReference type="PRINTS" id="PR00722">
    <property type="entry name" value="CHYMOTRYPSIN"/>
</dbReference>
<dbReference type="InterPro" id="IPR009003">
    <property type="entry name" value="Peptidase_S1_PA"/>
</dbReference>
<evidence type="ECO:0000313" key="10">
    <source>
        <dbReference type="Proteomes" id="UP000008820"/>
    </source>
</evidence>
<keyword evidence="4" id="KW-0732">Signal</keyword>
<keyword evidence="6" id="KW-1015">Disulfide bond</keyword>
<dbReference type="CDD" id="cd00190">
    <property type="entry name" value="Tryp_SPc"/>
    <property type="match status" value="1"/>
</dbReference>
<dbReference type="Proteomes" id="UP000008820">
    <property type="component" value="Chromosome 1"/>
</dbReference>
<evidence type="ECO:0000256" key="6">
    <source>
        <dbReference type="ARBA" id="ARBA00023157"/>
    </source>
</evidence>
<protein>
    <submittedName>
        <fullName evidence="9">Uncharacterized protein</fullName>
    </submittedName>
</protein>
<comment type="similarity">
    <text evidence="8">Belongs to the peptidase S1 family. CLIP subfamily.</text>
</comment>
<dbReference type="FunFam" id="2.40.10.10:FF:000054">
    <property type="entry name" value="Complement C1r subcomponent"/>
    <property type="match status" value="1"/>
</dbReference>
<evidence type="ECO:0000256" key="1">
    <source>
        <dbReference type="ARBA" id="ARBA00004613"/>
    </source>
</evidence>
<dbReference type="SMART" id="SM00020">
    <property type="entry name" value="Tryp_SPc"/>
    <property type="match status" value="1"/>
</dbReference>
<evidence type="ECO:0000313" key="9">
    <source>
        <dbReference type="EnsemblMetazoa" id="AAEL007593-PA"/>
    </source>
</evidence>
<dbReference type="GO" id="GO:0004252">
    <property type="term" value="F:serine-type endopeptidase activity"/>
    <property type="evidence" value="ECO:0007669"/>
    <property type="project" value="InterPro"/>
</dbReference>
<dbReference type="OrthoDB" id="6339452at2759"/>
<evidence type="ECO:0000256" key="4">
    <source>
        <dbReference type="ARBA" id="ARBA00022729"/>
    </source>
</evidence>
<dbReference type="GO" id="GO:0006508">
    <property type="term" value="P:proteolysis"/>
    <property type="evidence" value="ECO:0007669"/>
    <property type="project" value="InterPro"/>
</dbReference>
<organism evidence="9 10">
    <name type="scientific">Aedes aegypti</name>
    <name type="common">Yellowfever mosquito</name>
    <name type="synonym">Culex aegypti</name>
    <dbReference type="NCBI Taxonomy" id="7159"/>
    <lineage>
        <taxon>Eukaryota</taxon>
        <taxon>Metazoa</taxon>
        <taxon>Ecdysozoa</taxon>
        <taxon>Arthropoda</taxon>
        <taxon>Hexapoda</taxon>
        <taxon>Insecta</taxon>
        <taxon>Pterygota</taxon>
        <taxon>Neoptera</taxon>
        <taxon>Endopterygota</taxon>
        <taxon>Diptera</taxon>
        <taxon>Nematocera</taxon>
        <taxon>Culicoidea</taxon>
        <taxon>Culicidae</taxon>
        <taxon>Culicinae</taxon>
        <taxon>Aedini</taxon>
        <taxon>Aedes</taxon>
        <taxon>Stegomyia</taxon>
    </lineage>
</organism>
<proteinExistence type="inferred from homology"/>
<dbReference type="InterPro" id="IPR018114">
    <property type="entry name" value="TRYPSIN_HIS"/>
</dbReference>
<sequence length="361" mass="39404">MMLGLLTILSCLAVVTRALEGDECRFGSGVGVCVGFTTCGPVLKHIQARISICNYTPREAVVCCPVDYRSRLQKIRQQADALSVSMRKCKEYQRPATVYLSSLKPNAEVVQKQAKQCSNDNKLIIGGEAAKWAEFPHMAALGYRDGPNEPIQYKCGGSLISDHFVLTAAHCIGQSLTTVRLGSLNLLSSVTHEYEVEDTFSHPQYSAKSKHNDIALVKTFEKVPFSAEVRPACLYQTANVAEKKLTASGYGARENYGPSANVLMKVVLDQYDRSTCLNYYSQAGARRLIDNQMCVGFQAGGRDTCQGDSGGPLQIRDAENDCVYLIVGITSYGSYCGGEVPAIYTRVGAYLPWIESVVWGA</sequence>
<evidence type="ECO:0000256" key="5">
    <source>
        <dbReference type="ARBA" id="ARBA00022859"/>
    </source>
</evidence>
<accession>A0A1S4FGY9</accession>
<dbReference type="Gene3D" id="2.40.10.10">
    <property type="entry name" value="Trypsin-like serine proteases"/>
    <property type="match status" value="1"/>
</dbReference>
<evidence type="ECO:0000256" key="8">
    <source>
        <dbReference type="ARBA" id="ARBA00024195"/>
    </source>
</evidence>